<accession>A0AAD7ZSG0</accession>
<dbReference type="PROSITE" id="PS00028">
    <property type="entry name" value="ZINC_FINGER_C2H2_1"/>
    <property type="match status" value="1"/>
</dbReference>
<dbReference type="SUPFAM" id="SSF57667">
    <property type="entry name" value="beta-beta-alpha zinc fingers"/>
    <property type="match status" value="1"/>
</dbReference>
<evidence type="ECO:0000313" key="4">
    <source>
        <dbReference type="Proteomes" id="UP001233999"/>
    </source>
</evidence>
<keyword evidence="1" id="KW-0863">Zinc-finger</keyword>
<dbReference type="Proteomes" id="UP001233999">
    <property type="component" value="Unassembled WGS sequence"/>
</dbReference>
<keyword evidence="1" id="KW-0479">Metal-binding</keyword>
<dbReference type="EMBL" id="JASPKZ010007252">
    <property type="protein sequence ID" value="KAJ9585661.1"/>
    <property type="molecule type" value="Genomic_DNA"/>
</dbReference>
<comment type="caution">
    <text evidence="3">The sequence shown here is derived from an EMBL/GenBank/DDBJ whole genome shotgun (WGS) entry which is preliminary data.</text>
</comment>
<reference evidence="3" key="1">
    <citation type="journal article" date="2023" name="IScience">
        <title>Live-bearing cockroach genome reveals convergent evolutionary mechanisms linked to viviparity in insects and beyond.</title>
        <authorList>
            <person name="Fouks B."/>
            <person name="Harrison M.C."/>
            <person name="Mikhailova A.A."/>
            <person name="Marchal E."/>
            <person name="English S."/>
            <person name="Carruthers M."/>
            <person name="Jennings E.C."/>
            <person name="Chiamaka E.L."/>
            <person name="Frigard R.A."/>
            <person name="Pippel M."/>
            <person name="Attardo G.M."/>
            <person name="Benoit J.B."/>
            <person name="Bornberg-Bauer E."/>
            <person name="Tobe S.S."/>
        </authorList>
    </citation>
    <scope>NUCLEOTIDE SEQUENCE</scope>
    <source>
        <strain evidence="3">Stay&amp;Tobe</strain>
    </source>
</reference>
<dbReference type="GO" id="GO:0008270">
    <property type="term" value="F:zinc ion binding"/>
    <property type="evidence" value="ECO:0007669"/>
    <property type="project" value="UniProtKB-KW"/>
</dbReference>
<evidence type="ECO:0000313" key="3">
    <source>
        <dbReference type="EMBL" id="KAJ9585661.1"/>
    </source>
</evidence>
<keyword evidence="4" id="KW-1185">Reference proteome</keyword>
<name>A0AAD7ZSG0_DIPPU</name>
<dbReference type="AlphaFoldDB" id="A0AAD7ZSG0"/>
<dbReference type="PROSITE" id="PS50157">
    <property type="entry name" value="ZINC_FINGER_C2H2_2"/>
    <property type="match status" value="1"/>
</dbReference>
<dbReference type="InterPro" id="IPR036236">
    <property type="entry name" value="Znf_C2H2_sf"/>
</dbReference>
<reference evidence="3" key="2">
    <citation type="submission" date="2023-05" db="EMBL/GenBank/DDBJ databases">
        <authorList>
            <person name="Fouks B."/>
        </authorList>
    </citation>
    <scope>NUCLEOTIDE SEQUENCE</scope>
    <source>
        <strain evidence="3">Stay&amp;Tobe</strain>
        <tissue evidence="3">Testes</tissue>
    </source>
</reference>
<evidence type="ECO:0000256" key="1">
    <source>
        <dbReference type="PROSITE-ProRule" id="PRU00042"/>
    </source>
</evidence>
<protein>
    <recommendedName>
        <fullName evidence="2">C2H2-type domain-containing protein</fullName>
    </recommendedName>
</protein>
<proteinExistence type="predicted"/>
<dbReference type="InterPro" id="IPR013087">
    <property type="entry name" value="Znf_C2H2_type"/>
</dbReference>
<gene>
    <name evidence="3" type="ORF">L9F63_002532</name>
</gene>
<organism evidence="3 4">
    <name type="scientific">Diploptera punctata</name>
    <name type="common">Pacific beetle cockroach</name>
    <dbReference type="NCBI Taxonomy" id="6984"/>
    <lineage>
        <taxon>Eukaryota</taxon>
        <taxon>Metazoa</taxon>
        <taxon>Ecdysozoa</taxon>
        <taxon>Arthropoda</taxon>
        <taxon>Hexapoda</taxon>
        <taxon>Insecta</taxon>
        <taxon>Pterygota</taxon>
        <taxon>Neoptera</taxon>
        <taxon>Polyneoptera</taxon>
        <taxon>Dictyoptera</taxon>
        <taxon>Blattodea</taxon>
        <taxon>Blaberoidea</taxon>
        <taxon>Blaberidae</taxon>
        <taxon>Diplopterinae</taxon>
        <taxon>Diploptera</taxon>
    </lineage>
</organism>
<evidence type="ECO:0000259" key="2">
    <source>
        <dbReference type="PROSITE" id="PS50157"/>
    </source>
</evidence>
<dbReference type="Gene3D" id="3.30.160.60">
    <property type="entry name" value="Classic Zinc Finger"/>
    <property type="match status" value="1"/>
</dbReference>
<feature type="domain" description="C2H2-type" evidence="2">
    <location>
        <begin position="38"/>
        <end position="65"/>
    </location>
</feature>
<sequence length="73" mass="8459">MVEESTRVENATIDRNEVKDVKKVAAKRDKRKRSKCNYECVTCGKGFSKKKLLNRHSESHADLMEDNSLPLYE</sequence>
<keyword evidence="1" id="KW-0862">Zinc</keyword>